<evidence type="ECO:0000313" key="1">
    <source>
        <dbReference type="EMBL" id="CAL1572669.1"/>
    </source>
</evidence>
<dbReference type="EMBL" id="OZ035833">
    <property type="protein sequence ID" value="CAL1572669.1"/>
    <property type="molecule type" value="Genomic_DNA"/>
</dbReference>
<reference evidence="1 2" key="1">
    <citation type="submission" date="2024-04" db="EMBL/GenBank/DDBJ databases">
        <authorList>
            <person name="Waldvogel A.-M."/>
            <person name="Schoenle A."/>
        </authorList>
    </citation>
    <scope>NUCLEOTIDE SEQUENCE [LARGE SCALE GENOMIC DNA]</scope>
</reference>
<sequence length="131" mass="15129">MTTEKISNIFQVQRDSVYLTDDNNVAIFPRSDGDFNCYDMVSRAHYEVHGDTTIENTTAQPHSDHPVRFAFHRPPSTPASASSMTPRATSTKTYVRDRNSIYKGWIFLFDLQRSSEQTSLLNMLQKLHWLQ</sequence>
<evidence type="ECO:0000313" key="2">
    <source>
        <dbReference type="Proteomes" id="UP001497482"/>
    </source>
</evidence>
<protein>
    <submittedName>
        <fullName evidence="1">Uncharacterized protein</fullName>
    </submittedName>
</protein>
<keyword evidence="2" id="KW-1185">Reference proteome</keyword>
<proteinExistence type="predicted"/>
<dbReference type="AlphaFoldDB" id="A0AAV2J553"/>
<organism evidence="1 2">
    <name type="scientific">Knipowitschia caucasica</name>
    <name type="common">Caucasian dwarf goby</name>
    <name type="synonym">Pomatoschistus caucasicus</name>
    <dbReference type="NCBI Taxonomy" id="637954"/>
    <lineage>
        <taxon>Eukaryota</taxon>
        <taxon>Metazoa</taxon>
        <taxon>Chordata</taxon>
        <taxon>Craniata</taxon>
        <taxon>Vertebrata</taxon>
        <taxon>Euteleostomi</taxon>
        <taxon>Actinopterygii</taxon>
        <taxon>Neopterygii</taxon>
        <taxon>Teleostei</taxon>
        <taxon>Neoteleostei</taxon>
        <taxon>Acanthomorphata</taxon>
        <taxon>Gobiaria</taxon>
        <taxon>Gobiiformes</taxon>
        <taxon>Gobioidei</taxon>
        <taxon>Gobiidae</taxon>
        <taxon>Gobiinae</taxon>
        <taxon>Knipowitschia</taxon>
    </lineage>
</organism>
<name>A0AAV2J553_KNICA</name>
<gene>
    <name evidence="1" type="ORF">KC01_LOCUS4686</name>
</gene>
<accession>A0AAV2J553</accession>
<dbReference type="Proteomes" id="UP001497482">
    <property type="component" value="Chromosome 11"/>
</dbReference>